<evidence type="ECO:0000313" key="8">
    <source>
        <dbReference type="EMBL" id="KAF1918651.1"/>
    </source>
</evidence>
<feature type="region of interest" description="Disordered" evidence="6">
    <location>
        <begin position="1175"/>
        <end position="1282"/>
    </location>
</feature>
<feature type="region of interest" description="Disordered" evidence="6">
    <location>
        <begin position="176"/>
        <end position="268"/>
    </location>
</feature>
<keyword evidence="4" id="KW-0833">Ubl conjugation pathway</keyword>
<dbReference type="SUPFAM" id="SSF54001">
    <property type="entry name" value="Cysteine proteinases"/>
    <property type="match status" value="1"/>
</dbReference>
<evidence type="ECO:0000256" key="5">
    <source>
        <dbReference type="ARBA" id="ARBA00022801"/>
    </source>
</evidence>
<name>A0A6A5QS95_AMPQU</name>
<protein>
    <recommendedName>
        <fullName evidence="7">Ubiquitin-like protease family profile domain-containing protein</fullName>
    </recommendedName>
</protein>
<dbReference type="EMBL" id="ML979133">
    <property type="protein sequence ID" value="KAF1918651.1"/>
    <property type="molecule type" value="Genomic_DNA"/>
</dbReference>
<evidence type="ECO:0000256" key="4">
    <source>
        <dbReference type="ARBA" id="ARBA00022786"/>
    </source>
</evidence>
<feature type="compositionally biased region" description="Polar residues" evidence="6">
    <location>
        <begin position="901"/>
        <end position="925"/>
    </location>
</feature>
<keyword evidence="3" id="KW-0645">Protease</keyword>
<dbReference type="GO" id="GO:0006508">
    <property type="term" value="P:proteolysis"/>
    <property type="evidence" value="ECO:0007669"/>
    <property type="project" value="UniProtKB-KW"/>
</dbReference>
<feature type="compositionally biased region" description="Polar residues" evidence="6">
    <location>
        <begin position="427"/>
        <end position="449"/>
    </location>
</feature>
<dbReference type="PANTHER" id="PTHR46896">
    <property type="entry name" value="SENTRIN-SPECIFIC PROTEASE"/>
    <property type="match status" value="1"/>
</dbReference>
<evidence type="ECO:0000256" key="6">
    <source>
        <dbReference type="SAM" id="MobiDB-lite"/>
    </source>
</evidence>
<dbReference type="PROSITE" id="PS50600">
    <property type="entry name" value="ULP_PROTEASE"/>
    <property type="match status" value="1"/>
</dbReference>
<gene>
    <name evidence="8" type="ORF">BDU57DRAFT_490162</name>
</gene>
<dbReference type="Gene3D" id="3.30.310.130">
    <property type="entry name" value="Ubiquitin-related"/>
    <property type="match status" value="2"/>
</dbReference>
<accession>A0A6A5QS95</accession>
<dbReference type="Pfam" id="PF02902">
    <property type="entry name" value="Peptidase_C48"/>
    <property type="match status" value="1"/>
</dbReference>
<dbReference type="GO" id="GO:0070139">
    <property type="term" value="F:SUMO-specific endopeptidase activity"/>
    <property type="evidence" value="ECO:0007669"/>
    <property type="project" value="TreeGrafter"/>
</dbReference>
<feature type="compositionally biased region" description="Low complexity" evidence="6">
    <location>
        <begin position="1227"/>
        <end position="1240"/>
    </location>
</feature>
<evidence type="ECO:0000256" key="2">
    <source>
        <dbReference type="ARBA" id="ARBA00022553"/>
    </source>
</evidence>
<dbReference type="Proteomes" id="UP000800096">
    <property type="component" value="Unassembled WGS sequence"/>
</dbReference>
<keyword evidence="2" id="KW-0597">Phosphoprotein</keyword>
<dbReference type="InterPro" id="IPR038765">
    <property type="entry name" value="Papain-like_cys_pep_sf"/>
</dbReference>
<keyword evidence="5" id="KW-0378">Hydrolase</keyword>
<feature type="domain" description="Ubiquitin-like protease family profile" evidence="7">
    <location>
        <begin position="696"/>
        <end position="1015"/>
    </location>
</feature>
<feature type="region of interest" description="Disordered" evidence="6">
    <location>
        <begin position="1062"/>
        <end position="1099"/>
    </location>
</feature>
<feature type="compositionally biased region" description="Low complexity" evidence="6">
    <location>
        <begin position="1084"/>
        <end position="1099"/>
    </location>
</feature>
<feature type="region of interest" description="Disordered" evidence="6">
    <location>
        <begin position="1362"/>
        <end position="1431"/>
    </location>
</feature>
<dbReference type="InterPro" id="IPR051947">
    <property type="entry name" value="Sentrin-specific_protease"/>
</dbReference>
<feature type="region of interest" description="Disordered" evidence="6">
    <location>
        <begin position="874"/>
        <end position="938"/>
    </location>
</feature>
<dbReference type="OrthoDB" id="442460at2759"/>
<feature type="region of interest" description="Disordered" evidence="6">
    <location>
        <begin position="32"/>
        <end position="88"/>
    </location>
</feature>
<feature type="region of interest" description="Disordered" evidence="6">
    <location>
        <begin position="372"/>
        <end position="449"/>
    </location>
</feature>
<feature type="compositionally biased region" description="Basic and acidic residues" evidence="6">
    <location>
        <begin position="65"/>
        <end position="76"/>
    </location>
</feature>
<feature type="compositionally biased region" description="Basic and acidic residues" evidence="6">
    <location>
        <begin position="381"/>
        <end position="412"/>
    </location>
</feature>
<organism evidence="8 9">
    <name type="scientific">Ampelomyces quisqualis</name>
    <name type="common">Powdery mildew agent</name>
    <dbReference type="NCBI Taxonomy" id="50730"/>
    <lineage>
        <taxon>Eukaryota</taxon>
        <taxon>Fungi</taxon>
        <taxon>Dikarya</taxon>
        <taxon>Ascomycota</taxon>
        <taxon>Pezizomycotina</taxon>
        <taxon>Dothideomycetes</taxon>
        <taxon>Pleosporomycetidae</taxon>
        <taxon>Pleosporales</taxon>
        <taxon>Pleosporineae</taxon>
        <taxon>Phaeosphaeriaceae</taxon>
        <taxon>Ampelomyces</taxon>
    </lineage>
</organism>
<proteinExistence type="inferred from homology"/>
<dbReference type="PANTHER" id="PTHR46896:SF3">
    <property type="entry name" value="FI06413P-RELATED"/>
    <property type="match status" value="1"/>
</dbReference>
<evidence type="ECO:0000259" key="7">
    <source>
        <dbReference type="PROSITE" id="PS50600"/>
    </source>
</evidence>
<evidence type="ECO:0000256" key="1">
    <source>
        <dbReference type="ARBA" id="ARBA00005234"/>
    </source>
</evidence>
<dbReference type="GO" id="GO:0005634">
    <property type="term" value="C:nucleus"/>
    <property type="evidence" value="ECO:0007669"/>
    <property type="project" value="TreeGrafter"/>
</dbReference>
<feature type="compositionally biased region" description="Polar residues" evidence="6">
    <location>
        <begin position="1178"/>
        <end position="1191"/>
    </location>
</feature>
<feature type="compositionally biased region" description="Basic and acidic residues" evidence="6">
    <location>
        <begin position="874"/>
        <end position="888"/>
    </location>
</feature>
<evidence type="ECO:0000313" key="9">
    <source>
        <dbReference type="Proteomes" id="UP000800096"/>
    </source>
</evidence>
<sequence length="1431" mass="158857">MSILSQLWNAFTGDSEEKANVTDHVPLPDALPAYPFLPTSPTSPRHRQSIPIDLTSPVTQTRPSESPRPRAHDGRQRLAVKAKQSADEKRLIGDYDKPADAVYAPDPRSYFQSPHLAMVKPGSGNAFQPIDTLHGPRRVPNPRKAVTYSVKKSLSKPSTGQQAFWDQYAGKIPDTLNSRVSLRPEQAPRTLPPTKRRKTEHSSSKTVIHLSDDDEVQEIKSPSTTAALGLQEHGRPQSAHSSRFRRSTGSENASKGEQPGLQSANEFKSTENRIKAGCGAKKAFAKKNIVGIHGQNAPRGSSSDSNTPRLKDTTVYPLEDKPSTTGYIARTKILQSLDQGVPDTAPPPRKTERIQSHYFSNASINESTADIAQQAKNKGHSSRDREDKQLRDFRRADVVAHDDPISDNEVRVDVPPSSAVVPKCRRSASNSAQLPNNGEKPNTGTKKSSQIWSLNFARSHNFDSREMSEPTNSECSLQLRSEGAGKIWHIVSHDAQQKYAIELTVKAEQVITALADDAGRIRLQGSRGADGNQYMVDLLFSNVESFREVRDEHVPYLLAGKRPTMKEDVYLETLFSNPLLRNDKVGASPLVNNAISAAHQPRTTRTYNRSALRDQMKAAPGSSSAMLEDSGATVPSTTFGAIRASTRPARSTRATASIFDVETAPVPQEVEKFSIDKGLGPPWLRPLTYGEGRLRATVDFTDLWRLDEEELMNDSLIDFYMIYLFKQSKIPDNKVFFFNTFFFTKLTQNTGRESINYEAVMRWTSKLEPGIFGYDYIVIPINEDTHWYLAVICNVKNIPREAIQEDFDEGLAQEPANDSSVLNEQVESLEAILPEKPQLVDASMNFALPQQATVEQDKAVVNLVEEDVKLELIDRDDMGTDLQERPAGSEDPSMTHPPHDSATQTTGSIFNETNFPRTHSSNLHASPQKMKSKRRSLGIKKDPNQPVIIILDSLGHTRSPTVRALKDWVAAEGKAKRAIKAVIKEKGFYPKSNQIPTQANYTDCGVYLLGYAEKFFQDPDEFKRKLLTGEMTADDWPELKPKDMRNSLRDIIFALAKEQKLTEDKKKKKKTKTVVAPGHPSPAEPRTTAPLPRPPALQQNRPQAVMPDVEKQASIDTVPAQSVHESLANEQQNVPTMARLGSPFSPQQGNQSFACATKRYGMSTAVLAESEATISPVKLSSGSPRTSSALTRRTHPEVRIFRQPSPLKQPQSHVQVRAGSPRTEELSQQSASTSRSVSSLKRSRQTVDEDDAETPSKRSTSPKRRPVSRMSPSIRVPQEGHAKHHIEILDSQESKVAATQSPQRLNLLHPIPRKSLSRSLGKMQTLHHAASFEEIAALPPHTKHTKRRQDQEDFVGDQLQAHLDADDAQRRQSVPARRIECPSRTEEAEVDVMEVDSQGVDPMDTAEEVISETPSPQRSSPPPLTIDVAEF</sequence>
<feature type="compositionally biased region" description="Polar residues" evidence="6">
    <location>
        <begin position="298"/>
        <end position="308"/>
    </location>
</feature>
<reference evidence="8" key="1">
    <citation type="journal article" date="2020" name="Stud. Mycol.">
        <title>101 Dothideomycetes genomes: a test case for predicting lifestyles and emergence of pathogens.</title>
        <authorList>
            <person name="Haridas S."/>
            <person name="Albert R."/>
            <person name="Binder M."/>
            <person name="Bloem J."/>
            <person name="Labutti K."/>
            <person name="Salamov A."/>
            <person name="Andreopoulos B."/>
            <person name="Baker S."/>
            <person name="Barry K."/>
            <person name="Bills G."/>
            <person name="Bluhm B."/>
            <person name="Cannon C."/>
            <person name="Castanera R."/>
            <person name="Culley D."/>
            <person name="Daum C."/>
            <person name="Ezra D."/>
            <person name="Gonzalez J."/>
            <person name="Henrissat B."/>
            <person name="Kuo A."/>
            <person name="Liang C."/>
            <person name="Lipzen A."/>
            <person name="Lutzoni F."/>
            <person name="Magnuson J."/>
            <person name="Mondo S."/>
            <person name="Nolan M."/>
            <person name="Ohm R."/>
            <person name="Pangilinan J."/>
            <person name="Park H.-J."/>
            <person name="Ramirez L."/>
            <person name="Alfaro M."/>
            <person name="Sun H."/>
            <person name="Tritt A."/>
            <person name="Yoshinaga Y."/>
            <person name="Zwiers L.-H."/>
            <person name="Turgeon B."/>
            <person name="Goodwin S."/>
            <person name="Spatafora J."/>
            <person name="Crous P."/>
            <person name="Grigoriev I."/>
        </authorList>
    </citation>
    <scope>NUCLEOTIDE SEQUENCE</scope>
    <source>
        <strain evidence="8">HMLAC05119</strain>
    </source>
</reference>
<feature type="region of interest" description="Disordered" evidence="6">
    <location>
        <begin position="292"/>
        <end position="323"/>
    </location>
</feature>
<dbReference type="GO" id="GO:0016926">
    <property type="term" value="P:protein desumoylation"/>
    <property type="evidence" value="ECO:0007669"/>
    <property type="project" value="TreeGrafter"/>
</dbReference>
<keyword evidence="9" id="KW-1185">Reference proteome</keyword>
<dbReference type="Gene3D" id="1.10.418.20">
    <property type="match status" value="2"/>
</dbReference>
<dbReference type="InterPro" id="IPR003653">
    <property type="entry name" value="Peptidase_C48_C"/>
</dbReference>
<feature type="compositionally biased region" description="Basic and acidic residues" evidence="6">
    <location>
        <begin position="1377"/>
        <end position="1387"/>
    </location>
</feature>
<feature type="compositionally biased region" description="Polar residues" evidence="6">
    <location>
        <begin position="247"/>
        <end position="267"/>
    </location>
</feature>
<comment type="similarity">
    <text evidence="1">Belongs to the peptidase C48 family.</text>
</comment>
<dbReference type="GO" id="GO:0005737">
    <property type="term" value="C:cytoplasm"/>
    <property type="evidence" value="ECO:0007669"/>
    <property type="project" value="TreeGrafter"/>
</dbReference>
<evidence type="ECO:0000256" key="3">
    <source>
        <dbReference type="ARBA" id="ARBA00022670"/>
    </source>
</evidence>